<feature type="domain" description="Carbohydrate kinase FGGY N-terminal" evidence="10">
    <location>
        <begin position="6"/>
        <end position="249"/>
    </location>
</feature>
<keyword evidence="5 8" id="KW-0067">ATP-binding</keyword>
<dbReference type="InterPro" id="IPR013450">
    <property type="entry name" value="Fuculokinase"/>
</dbReference>
<comment type="catalytic activity">
    <reaction evidence="8">
        <text>L-fuculose + ATP = L-fuculose 1-phosphate + ADP + H(+)</text>
        <dbReference type="Rhea" id="RHEA:12376"/>
        <dbReference type="ChEBI" id="CHEBI:15378"/>
        <dbReference type="ChEBI" id="CHEBI:17617"/>
        <dbReference type="ChEBI" id="CHEBI:30616"/>
        <dbReference type="ChEBI" id="CHEBI:57846"/>
        <dbReference type="ChEBI" id="CHEBI:456216"/>
        <dbReference type="EC" id="2.7.1.51"/>
    </reaction>
</comment>
<evidence type="ECO:0000256" key="3">
    <source>
        <dbReference type="ARBA" id="ARBA00022741"/>
    </source>
</evidence>
<keyword evidence="3 8" id="KW-0547">Nucleotide-binding</keyword>
<proteinExistence type="inferred from homology"/>
<keyword evidence="7 8" id="KW-0119">Carbohydrate metabolism</keyword>
<feature type="domain" description="Carbohydrate kinase FGGY C-terminal" evidence="11">
    <location>
        <begin position="259"/>
        <end position="446"/>
    </location>
</feature>
<dbReference type="EC" id="2.7.1.51" evidence="8 9"/>
<dbReference type="GO" id="GO:0008737">
    <property type="term" value="F:L-fuculokinase activity"/>
    <property type="evidence" value="ECO:0007669"/>
    <property type="project" value="UniProtKB-EC"/>
</dbReference>
<dbReference type="InterPro" id="IPR000577">
    <property type="entry name" value="Carb_kinase_FGGY"/>
</dbReference>
<sequence length="472" mass="51210">MKQDVVIVLDCGATNIRAIAVNTCGQVIAKATQPNATSPSIEKPSWLIWPLDELFKKFCLCCQDVVKTINPEQVKGITVTTFGVDGGLVDRNGELIYPVISWQCPRTSTFMQNLGKYLNPEDVTIRSGVGHFAFNTLNKLIWFKENRPELLADARGWMFISSLFTHRLTGRMTNDASMIGTAQLTDLKTQSFSETILSALDISTSFFPGQVQAGEVIGVLLAEPAEKLGLQPGIPVISTGHDTQFAVYGSGASEGQPVLSSGTWEILMARTQRVSSLSPNSLADGFTCEWDAQKGYYNPGAQWLASAVLEWIGKQFYPELKGSEKYTGMIREATNVPPGCDGVSINPDFFTDANDKAPGSIRGLTLNTQRGSIYRAALEGLSNKLKANLHQLEQLGNFSAAELILVGGGSKNQLWNQIKADSLQIPVKVPREADTTALGAAMFTMAGAGLFENPESARAAFNLQYQTINPGR</sequence>
<dbReference type="Pfam" id="PF02782">
    <property type="entry name" value="FGGY_C"/>
    <property type="match status" value="1"/>
</dbReference>
<comment type="pathway">
    <text evidence="8">Carbohydrate degradation; L-fucose degradation; L-lactaldehyde and glycerone phosphate from L-fucose: step 2/3.</text>
</comment>
<keyword evidence="13" id="KW-1185">Reference proteome</keyword>
<dbReference type="Pfam" id="PF00370">
    <property type="entry name" value="FGGY_N"/>
    <property type="match status" value="1"/>
</dbReference>
<evidence type="ECO:0000313" key="12">
    <source>
        <dbReference type="EMBL" id="UYM18251.1"/>
    </source>
</evidence>
<dbReference type="InterPro" id="IPR050406">
    <property type="entry name" value="FGGY_Carb_Kinase"/>
</dbReference>
<dbReference type="SUPFAM" id="SSF53067">
    <property type="entry name" value="Actin-like ATPase domain"/>
    <property type="match status" value="2"/>
</dbReference>
<dbReference type="PROSITE" id="PS00933">
    <property type="entry name" value="FGGY_KINASES_1"/>
    <property type="match status" value="1"/>
</dbReference>
<keyword evidence="6 8" id="KW-0294">Fucose metabolism</keyword>
<keyword evidence="4 8" id="KW-0418">Kinase</keyword>
<evidence type="ECO:0000256" key="9">
    <source>
        <dbReference type="NCBIfam" id="TIGR02628"/>
    </source>
</evidence>
<dbReference type="RefSeq" id="WP_262601005.1">
    <property type="nucleotide sequence ID" value="NZ_CP103300.1"/>
</dbReference>
<evidence type="ECO:0000256" key="2">
    <source>
        <dbReference type="ARBA" id="ARBA00022679"/>
    </source>
</evidence>
<evidence type="ECO:0000256" key="5">
    <source>
        <dbReference type="ARBA" id="ARBA00022840"/>
    </source>
</evidence>
<dbReference type="PIRSF" id="PIRSF000538">
    <property type="entry name" value="GlpK"/>
    <property type="match status" value="1"/>
</dbReference>
<gene>
    <name evidence="8 12" type="primary">fucK</name>
    <name evidence="12" type="ORF">NX720_10210</name>
</gene>
<dbReference type="EMBL" id="CP103300">
    <property type="protein sequence ID" value="UYM18251.1"/>
    <property type="molecule type" value="Genomic_DNA"/>
</dbReference>
<dbReference type="NCBIfam" id="TIGR02628">
    <property type="entry name" value="fuculo_kin_coli"/>
    <property type="match status" value="1"/>
</dbReference>
<dbReference type="Proteomes" id="UP001163255">
    <property type="component" value="Chromosome"/>
</dbReference>
<comment type="similarity">
    <text evidence="1 8">Belongs to the FGGY kinase family.</text>
</comment>
<dbReference type="InterPro" id="IPR018483">
    <property type="entry name" value="Carb_kinase_FGGY_CS"/>
</dbReference>
<name>A0ABY6H1V3_9GAMM</name>
<organism evidence="12 13">
    <name type="scientific">Endozoicomonas euniceicola</name>
    <dbReference type="NCBI Taxonomy" id="1234143"/>
    <lineage>
        <taxon>Bacteria</taxon>
        <taxon>Pseudomonadati</taxon>
        <taxon>Pseudomonadota</taxon>
        <taxon>Gammaproteobacteria</taxon>
        <taxon>Oceanospirillales</taxon>
        <taxon>Endozoicomonadaceae</taxon>
        <taxon>Endozoicomonas</taxon>
    </lineage>
</organism>
<evidence type="ECO:0000259" key="10">
    <source>
        <dbReference type="Pfam" id="PF00370"/>
    </source>
</evidence>
<evidence type="ECO:0000259" key="11">
    <source>
        <dbReference type="Pfam" id="PF02782"/>
    </source>
</evidence>
<dbReference type="InterPro" id="IPR043129">
    <property type="entry name" value="ATPase_NBD"/>
</dbReference>
<dbReference type="PANTHER" id="PTHR43095">
    <property type="entry name" value="SUGAR KINASE"/>
    <property type="match status" value="1"/>
</dbReference>
<comment type="function">
    <text evidence="8">Catalyzes the phosphorylation of L-fuculose.</text>
</comment>
<evidence type="ECO:0000313" key="13">
    <source>
        <dbReference type="Proteomes" id="UP001163255"/>
    </source>
</evidence>
<protein>
    <recommendedName>
        <fullName evidence="8 9">L-fuculokinase</fullName>
        <ecNumber evidence="8 9">2.7.1.51</ecNumber>
    </recommendedName>
    <alternativeName>
        <fullName evidence="8">L-fuculose kinase</fullName>
    </alternativeName>
</protein>
<evidence type="ECO:0000256" key="4">
    <source>
        <dbReference type="ARBA" id="ARBA00022777"/>
    </source>
</evidence>
<comment type="cofactor">
    <cofactor evidence="8">
        <name>a divalent metal cation</name>
        <dbReference type="ChEBI" id="CHEBI:60240"/>
    </cofactor>
</comment>
<dbReference type="InterPro" id="IPR018485">
    <property type="entry name" value="FGGY_C"/>
</dbReference>
<evidence type="ECO:0000256" key="1">
    <source>
        <dbReference type="ARBA" id="ARBA00009156"/>
    </source>
</evidence>
<dbReference type="PANTHER" id="PTHR43095:SF5">
    <property type="entry name" value="XYLULOSE KINASE"/>
    <property type="match status" value="1"/>
</dbReference>
<evidence type="ECO:0000256" key="6">
    <source>
        <dbReference type="ARBA" id="ARBA00023253"/>
    </source>
</evidence>
<keyword evidence="2 8" id="KW-0808">Transferase</keyword>
<dbReference type="InterPro" id="IPR018484">
    <property type="entry name" value="FGGY_N"/>
</dbReference>
<evidence type="ECO:0000256" key="7">
    <source>
        <dbReference type="ARBA" id="ARBA00023277"/>
    </source>
</evidence>
<reference evidence="12" key="1">
    <citation type="submission" date="2022-10" db="EMBL/GenBank/DDBJ databases">
        <title>Completed Genome Sequence of two octocoral isolated bacterium, Endozoicomonas euniceicola EF212T and Endozoicomonas gorgoniicola PS125T.</title>
        <authorList>
            <person name="Chiou Y.-J."/>
            <person name="Chen Y.-H."/>
        </authorList>
    </citation>
    <scope>NUCLEOTIDE SEQUENCE</scope>
    <source>
        <strain evidence="12">EF212</strain>
    </source>
</reference>
<accession>A0ABY6H1V3</accession>
<evidence type="ECO:0000256" key="8">
    <source>
        <dbReference type="HAMAP-Rule" id="MF_00986"/>
    </source>
</evidence>
<dbReference type="HAMAP" id="MF_00986">
    <property type="entry name" value="Fuculokinase"/>
    <property type="match status" value="1"/>
</dbReference>
<dbReference type="Gene3D" id="3.30.420.40">
    <property type="match status" value="2"/>
</dbReference>
<dbReference type="CDD" id="cd07773">
    <property type="entry name" value="ASKHA_NBD_FGGY_FK"/>
    <property type="match status" value="1"/>
</dbReference>